<dbReference type="Gene3D" id="3.10.100.10">
    <property type="entry name" value="Mannose-Binding Protein A, subunit A"/>
    <property type="match status" value="1"/>
</dbReference>
<proteinExistence type="predicted"/>
<dbReference type="SUPFAM" id="SSF56436">
    <property type="entry name" value="C-type lectin-like"/>
    <property type="match status" value="1"/>
</dbReference>
<dbReference type="CDD" id="cd00037">
    <property type="entry name" value="CLECT"/>
    <property type="match status" value="1"/>
</dbReference>
<dbReference type="PANTHER" id="PTHR22803">
    <property type="entry name" value="MANNOSE, PHOSPHOLIPASE, LECTIN RECEPTOR RELATED"/>
    <property type="match status" value="1"/>
</dbReference>
<dbReference type="EMBL" id="CALNXK010000887">
    <property type="protein sequence ID" value="CAH3190587.1"/>
    <property type="molecule type" value="Genomic_DNA"/>
</dbReference>
<feature type="domain" description="C-type lectin" evidence="1">
    <location>
        <begin position="69"/>
        <end position="160"/>
    </location>
</feature>
<accession>A0ABN8SIR6</accession>
<dbReference type="InterPro" id="IPR050111">
    <property type="entry name" value="C-type_lectin/snaclec_domain"/>
</dbReference>
<dbReference type="PROSITE" id="PS50041">
    <property type="entry name" value="C_TYPE_LECTIN_2"/>
    <property type="match status" value="1"/>
</dbReference>
<evidence type="ECO:0000313" key="3">
    <source>
        <dbReference type="Proteomes" id="UP001159405"/>
    </source>
</evidence>
<sequence length="173" mass="20000">LISDIFIINRAFFNRSIIIESYSDTNSSSFHSFTSFNNPAFSTGSIIIESYSDTNNSSFYDSTSFNNPIESPEENDFIRRELLAERPTAYWIGLFKFGTGFWQWSDGTQLNGYENWRDGKPNAQNLNCGQIRKGTFESGNYYDGHWRDGKCQNKKRYICKKAVSYPSITIYKD</sequence>
<dbReference type="Pfam" id="PF00059">
    <property type="entry name" value="Lectin_C"/>
    <property type="match status" value="1"/>
</dbReference>
<dbReference type="SMART" id="SM00034">
    <property type="entry name" value="CLECT"/>
    <property type="match status" value="1"/>
</dbReference>
<reference evidence="2 3" key="1">
    <citation type="submission" date="2022-05" db="EMBL/GenBank/DDBJ databases">
        <authorList>
            <consortium name="Genoscope - CEA"/>
            <person name="William W."/>
        </authorList>
    </citation>
    <scope>NUCLEOTIDE SEQUENCE [LARGE SCALE GENOMIC DNA]</scope>
</reference>
<evidence type="ECO:0000259" key="1">
    <source>
        <dbReference type="PROSITE" id="PS50041"/>
    </source>
</evidence>
<keyword evidence="3" id="KW-1185">Reference proteome</keyword>
<dbReference type="InterPro" id="IPR016186">
    <property type="entry name" value="C-type_lectin-like/link_sf"/>
</dbReference>
<gene>
    <name evidence="2" type="ORF">PLOB_00047576</name>
</gene>
<dbReference type="InterPro" id="IPR001304">
    <property type="entry name" value="C-type_lectin-like"/>
</dbReference>
<organism evidence="2 3">
    <name type="scientific">Porites lobata</name>
    <dbReference type="NCBI Taxonomy" id="104759"/>
    <lineage>
        <taxon>Eukaryota</taxon>
        <taxon>Metazoa</taxon>
        <taxon>Cnidaria</taxon>
        <taxon>Anthozoa</taxon>
        <taxon>Hexacorallia</taxon>
        <taxon>Scleractinia</taxon>
        <taxon>Fungiina</taxon>
        <taxon>Poritidae</taxon>
        <taxon>Porites</taxon>
    </lineage>
</organism>
<comment type="caution">
    <text evidence="2">The sequence shown here is derived from an EMBL/GenBank/DDBJ whole genome shotgun (WGS) entry which is preliminary data.</text>
</comment>
<evidence type="ECO:0000313" key="2">
    <source>
        <dbReference type="EMBL" id="CAH3190587.1"/>
    </source>
</evidence>
<name>A0ABN8SIR6_9CNID</name>
<protein>
    <recommendedName>
        <fullName evidence="1">C-type lectin domain-containing protein</fullName>
    </recommendedName>
</protein>
<feature type="non-terminal residue" evidence="2">
    <location>
        <position position="1"/>
    </location>
</feature>
<dbReference type="Proteomes" id="UP001159405">
    <property type="component" value="Unassembled WGS sequence"/>
</dbReference>
<dbReference type="InterPro" id="IPR016187">
    <property type="entry name" value="CTDL_fold"/>
</dbReference>